<dbReference type="PANTHER" id="PTHR22604:SF105">
    <property type="entry name" value="TRANS-1,2-DIHYDROBENZENE-1,2-DIOL DEHYDROGENASE"/>
    <property type="match status" value="1"/>
</dbReference>
<dbReference type="Gene3D" id="3.30.360.10">
    <property type="entry name" value="Dihydrodipicolinate Reductase, domain 2"/>
    <property type="match status" value="1"/>
</dbReference>
<accession>A0ABP9R2N2</accession>
<dbReference type="SUPFAM" id="SSF51735">
    <property type="entry name" value="NAD(P)-binding Rossmann-fold domains"/>
    <property type="match status" value="1"/>
</dbReference>
<proteinExistence type="inferred from homology"/>
<evidence type="ECO:0000256" key="3">
    <source>
        <dbReference type="SAM" id="MobiDB-lite"/>
    </source>
</evidence>
<reference evidence="7" key="1">
    <citation type="journal article" date="2019" name="Int. J. Syst. Evol. Microbiol.">
        <title>The Global Catalogue of Microorganisms (GCM) 10K type strain sequencing project: providing services to taxonomists for standard genome sequencing and annotation.</title>
        <authorList>
            <consortium name="The Broad Institute Genomics Platform"/>
            <consortium name="The Broad Institute Genome Sequencing Center for Infectious Disease"/>
            <person name="Wu L."/>
            <person name="Ma J."/>
        </authorList>
    </citation>
    <scope>NUCLEOTIDE SEQUENCE [LARGE SCALE GENOMIC DNA]</scope>
    <source>
        <strain evidence="7">JCM 18303</strain>
    </source>
</reference>
<organism evidence="6 7">
    <name type="scientific">Pseudonocardia eucalypti</name>
    <dbReference type="NCBI Taxonomy" id="648755"/>
    <lineage>
        <taxon>Bacteria</taxon>
        <taxon>Bacillati</taxon>
        <taxon>Actinomycetota</taxon>
        <taxon>Actinomycetes</taxon>
        <taxon>Pseudonocardiales</taxon>
        <taxon>Pseudonocardiaceae</taxon>
        <taxon>Pseudonocardia</taxon>
    </lineage>
</organism>
<evidence type="ECO:0000259" key="4">
    <source>
        <dbReference type="Pfam" id="PF01408"/>
    </source>
</evidence>
<evidence type="ECO:0000259" key="5">
    <source>
        <dbReference type="Pfam" id="PF22725"/>
    </source>
</evidence>
<feature type="domain" description="GFO/IDH/MocA-like oxidoreductase" evidence="5">
    <location>
        <begin position="142"/>
        <end position="255"/>
    </location>
</feature>
<dbReference type="Pfam" id="PF22725">
    <property type="entry name" value="GFO_IDH_MocA_C3"/>
    <property type="match status" value="1"/>
</dbReference>
<dbReference type="SUPFAM" id="SSF55347">
    <property type="entry name" value="Glyceraldehyde-3-phosphate dehydrogenase-like, C-terminal domain"/>
    <property type="match status" value="1"/>
</dbReference>
<evidence type="ECO:0000313" key="6">
    <source>
        <dbReference type="EMBL" id="GAA5170953.1"/>
    </source>
</evidence>
<evidence type="ECO:0000256" key="2">
    <source>
        <dbReference type="ARBA" id="ARBA00023002"/>
    </source>
</evidence>
<dbReference type="InterPro" id="IPR050984">
    <property type="entry name" value="Gfo/Idh/MocA_domain"/>
</dbReference>
<evidence type="ECO:0000313" key="7">
    <source>
        <dbReference type="Proteomes" id="UP001428817"/>
    </source>
</evidence>
<dbReference type="RefSeq" id="WP_185063785.1">
    <property type="nucleotide sequence ID" value="NZ_BAABJP010000045.1"/>
</dbReference>
<feature type="compositionally biased region" description="Basic and acidic residues" evidence="3">
    <location>
        <begin position="339"/>
        <end position="350"/>
    </location>
</feature>
<dbReference type="PANTHER" id="PTHR22604">
    <property type="entry name" value="OXIDOREDUCTASES"/>
    <property type="match status" value="1"/>
</dbReference>
<keyword evidence="7" id="KW-1185">Reference proteome</keyword>
<dbReference type="Proteomes" id="UP001428817">
    <property type="component" value="Unassembled WGS sequence"/>
</dbReference>
<keyword evidence="2" id="KW-0560">Oxidoreductase</keyword>
<dbReference type="InterPro" id="IPR036291">
    <property type="entry name" value="NAD(P)-bd_dom_sf"/>
</dbReference>
<dbReference type="InterPro" id="IPR000683">
    <property type="entry name" value="Gfo/Idh/MocA-like_OxRdtase_N"/>
</dbReference>
<protein>
    <submittedName>
        <fullName evidence="6">Gfo/Idh/MocA family oxidoreductase</fullName>
    </submittedName>
</protein>
<dbReference type="Gene3D" id="3.40.50.720">
    <property type="entry name" value="NAD(P)-binding Rossmann-like Domain"/>
    <property type="match status" value="1"/>
</dbReference>
<evidence type="ECO:0000256" key="1">
    <source>
        <dbReference type="ARBA" id="ARBA00010928"/>
    </source>
</evidence>
<feature type="domain" description="Gfo/Idh/MocA-like oxidoreductase N-terminal" evidence="4">
    <location>
        <begin position="8"/>
        <end position="125"/>
    </location>
</feature>
<dbReference type="InterPro" id="IPR055170">
    <property type="entry name" value="GFO_IDH_MocA-like_dom"/>
</dbReference>
<comment type="similarity">
    <text evidence="1">Belongs to the Gfo/Idh/MocA family.</text>
</comment>
<dbReference type="Pfam" id="PF01408">
    <property type="entry name" value="GFO_IDH_MocA"/>
    <property type="match status" value="1"/>
</dbReference>
<gene>
    <name evidence="6" type="ORF">GCM10023321_68820</name>
</gene>
<dbReference type="EMBL" id="BAABJP010000045">
    <property type="protein sequence ID" value="GAA5170953.1"/>
    <property type="molecule type" value="Genomic_DNA"/>
</dbReference>
<name>A0ABP9R2N2_9PSEU</name>
<sequence length="350" mass="37208">MASAGEPLRIGLLGAARISAAAVVAPARITGDRLVAVAARSRARAAEFAGQHGVERVLDDYAAVCADPEVQAVYNPLANGMHGPWNLAAIRAGKHVLSEKPFASNAAEAHVVADAARAEGVVVVEAFHYRHHPVMRRMVELARTELGPVRHVEAHFTMPPPKPVDPRWSFQLAGGALMDLGCYGLHASRVLGREVAGGEPALIRAVGVEHADNPGVDETMTVELAFPSGATGLVHCSMNNGRRTTLRVIGERGEAEARHFVSPQRDDTIAVTTGGAERIERLGTRASYTYQLEAFAELLRHPAGDAIADALDDAVANAELIDTVYRAAGFPLRPSTRSEPTHSEEEPSCG</sequence>
<feature type="region of interest" description="Disordered" evidence="3">
    <location>
        <begin position="331"/>
        <end position="350"/>
    </location>
</feature>
<comment type="caution">
    <text evidence="6">The sequence shown here is derived from an EMBL/GenBank/DDBJ whole genome shotgun (WGS) entry which is preliminary data.</text>
</comment>